<accession>A0AAD5RT65</accession>
<dbReference type="EMBL" id="JAKWBI020000097">
    <property type="protein sequence ID" value="KAJ2902886.1"/>
    <property type="molecule type" value="Genomic_DNA"/>
</dbReference>
<dbReference type="Proteomes" id="UP001201980">
    <property type="component" value="Unassembled WGS sequence"/>
</dbReference>
<name>A0AAD5RT65_9PEZI</name>
<feature type="signal peptide" evidence="3">
    <location>
        <begin position="1"/>
        <end position="21"/>
    </location>
</feature>
<keyword evidence="6" id="KW-1185">Reference proteome</keyword>
<dbReference type="InterPro" id="IPR029058">
    <property type="entry name" value="AB_hydrolase_fold"/>
</dbReference>
<evidence type="ECO:0000256" key="3">
    <source>
        <dbReference type="RuleBase" id="RU361235"/>
    </source>
</evidence>
<evidence type="ECO:0000256" key="2">
    <source>
        <dbReference type="ARBA" id="ARBA00022801"/>
    </source>
</evidence>
<dbReference type="InterPro" id="IPR019826">
    <property type="entry name" value="Carboxylesterase_B_AS"/>
</dbReference>
<dbReference type="GO" id="GO:0052689">
    <property type="term" value="F:carboxylic ester hydrolase activity"/>
    <property type="evidence" value="ECO:0007669"/>
    <property type="project" value="TreeGrafter"/>
</dbReference>
<feature type="domain" description="Carboxylesterase type B" evidence="4">
    <location>
        <begin position="391"/>
        <end position="495"/>
    </location>
</feature>
<comment type="similarity">
    <text evidence="1 3">Belongs to the type-B carboxylesterase/lipase family.</text>
</comment>
<organism evidence="5 6">
    <name type="scientific">Zalerion maritima</name>
    <dbReference type="NCBI Taxonomy" id="339359"/>
    <lineage>
        <taxon>Eukaryota</taxon>
        <taxon>Fungi</taxon>
        <taxon>Dikarya</taxon>
        <taxon>Ascomycota</taxon>
        <taxon>Pezizomycotina</taxon>
        <taxon>Sordariomycetes</taxon>
        <taxon>Lulworthiomycetidae</taxon>
        <taxon>Lulworthiales</taxon>
        <taxon>Lulworthiaceae</taxon>
        <taxon>Zalerion</taxon>
    </lineage>
</organism>
<gene>
    <name evidence="5" type="ORF">MKZ38_010697</name>
</gene>
<dbReference type="Gene3D" id="3.40.50.1820">
    <property type="entry name" value="alpha/beta hydrolase"/>
    <property type="match status" value="2"/>
</dbReference>
<sequence length="532" mass="57620">MMLRRLLLVAGTSCLHGIAAASPTCKSASKHLTTTTTNGDITGHIATDTSCVIEYLGIPYAQPPVGDLRFAPPEDISSTASEAYEAAEYGYDCPLSASGAVDYPGFTPQAQRIISYFASQIDREQSEDCLTLNVWTKSAKGYKHREKPILVFFYGGRFTIGNTATPFYNGKHFADHEDIVVVTVNYRINVFGFPGAPSLAAQNLGLRDQRKAVEWIRENAAGFGGDPDKIVISGQSSGGVAVDYWTYAYQEDPIIHGLIAHSGNAFSFPVNADEVRVANWEEIVGTCNCTGAADAVACMRDVHWEDLKEAAAGVSSSSSSSVLRSVPAFYPTPDEEVVFEDYAALTEAGGYVKVPVLMGNNANEAGYYRIPAYSHGVVPTDEQVERFHLESFICPVSYQASHRRAEGVPAWAYRYAADWDNTRLYNASGAYHGVDLHMIFGGSVEVSGLPMSHEQFKLERLMQKAWYAFADDPESGLSDVMGWPVFEEGEDTLVLLGDGNESDVELVDPAVYASPCSTITMGGIPASTETAA</sequence>
<dbReference type="PANTHER" id="PTHR43918:SF4">
    <property type="entry name" value="CARBOXYLIC ESTER HYDROLASE"/>
    <property type="match status" value="1"/>
</dbReference>
<dbReference type="PANTHER" id="PTHR43918">
    <property type="entry name" value="ACETYLCHOLINESTERASE"/>
    <property type="match status" value="1"/>
</dbReference>
<feature type="chain" id="PRO_5041781676" description="Carboxylic ester hydrolase" evidence="3">
    <location>
        <begin position="22"/>
        <end position="532"/>
    </location>
</feature>
<protein>
    <recommendedName>
        <fullName evidence="3">Carboxylic ester hydrolase</fullName>
        <ecNumber evidence="3">3.1.1.-</ecNumber>
    </recommendedName>
</protein>
<evidence type="ECO:0000256" key="1">
    <source>
        <dbReference type="ARBA" id="ARBA00005964"/>
    </source>
</evidence>
<comment type="caution">
    <text evidence="5">The sequence shown here is derived from an EMBL/GenBank/DDBJ whole genome shotgun (WGS) entry which is preliminary data.</text>
</comment>
<dbReference type="AlphaFoldDB" id="A0AAD5RT65"/>
<feature type="domain" description="Carboxylesterase type B" evidence="4">
    <location>
        <begin position="34"/>
        <end position="368"/>
    </location>
</feature>
<dbReference type="Pfam" id="PF00135">
    <property type="entry name" value="COesterase"/>
    <property type="match status" value="2"/>
</dbReference>
<reference evidence="5" key="1">
    <citation type="submission" date="2022-07" db="EMBL/GenBank/DDBJ databases">
        <title>Draft genome sequence of Zalerion maritima ATCC 34329, a (micro)plastics degrading marine fungus.</title>
        <authorList>
            <person name="Paco A."/>
            <person name="Goncalves M.F.M."/>
            <person name="Rocha-Santos T.A.P."/>
            <person name="Alves A."/>
        </authorList>
    </citation>
    <scope>NUCLEOTIDE SEQUENCE</scope>
    <source>
        <strain evidence="5">ATCC 34329</strain>
    </source>
</reference>
<dbReference type="InterPro" id="IPR050654">
    <property type="entry name" value="AChE-related_enzymes"/>
</dbReference>
<evidence type="ECO:0000259" key="4">
    <source>
        <dbReference type="Pfam" id="PF00135"/>
    </source>
</evidence>
<dbReference type="PROSITE" id="PS00122">
    <property type="entry name" value="CARBOXYLESTERASE_B_1"/>
    <property type="match status" value="1"/>
</dbReference>
<dbReference type="InterPro" id="IPR002018">
    <property type="entry name" value="CarbesteraseB"/>
</dbReference>
<keyword evidence="2 3" id="KW-0378">Hydrolase</keyword>
<dbReference type="EC" id="3.1.1.-" evidence="3"/>
<keyword evidence="3" id="KW-0732">Signal</keyword>
<evidence type="ECO:0000313" key="5">
    <source>
        <dbReference type="EMBL" id="KAJ2902886.1"/>
    </source>
</evidence>
<evidence type="ECO:0000313" key="6">
    <source>
        <dbReference type="Proteomes" id="UP001201980"/>
    </source>
</evidence>
<proteinExistence type="inferred from homology"/>
<dbReference type="SUPFAM" id="SSF53474">
    <property type="entry name" value="alpha/beta-Hydrolases"/>
    <property type="match status" value="1"/>
</dbReference>